<dbReference type="PANTHER" id="PTHR24421:SF10">
    <property type="entry name" value="NITRATE_NITRITE SENSOR PROTEIN NARQ"/>
    <property type="match status" value="1"/>
</dbReference>
<feature type="transmembrane region" description="Helical" evidence="6">
    <location>
        <begin position="19"/>
        <end position="37"/>
    </location>
</feature>
<dbReference type="PANTHER" id="PTHR24421">
    <property type="entry name" value="NITRATE/NITRITE SENSOR PROTEIN NARX-RELATED"/>
    <property type="match status" value="1"/>
</dbReference>
<dbReference type="InterPro" id="IPR036890">
    <property type="entry name" value="HATPase_C_sf"/>
</dbReference>
<keyword evidence="5" id="KW-0902">Two-component regulatory system</keyword>
<evidence type="ECO:0000313" key="7">
    <source>
        <dbReference type="EMBL" id="SBO93830.1"/>
    </source>
</evidence>
<sequence length="354" mass="37918">MGSVAVVAALFGAVPPVSVAWLAPMLLVHLVVTLLYVRVFWRKDLLPRWLVAGDVAITVALCLAQVHLVPPEALVTGSSWVHGLVTMTIVMAGVTWLPRAAIPVGLAVAAGFAAGVRLASPAHDVYGPLGIHLVQLLAIVLLMTLLRRSAASADAFLRESARAEISLMVERLRREDELRQVGSIHETSLHTLTMVGLGTYAEPSPTLRDQVATDLAALEQLRDQPHAGSVPIALDALLDEVAGRATGLDVRRRLTPETVPGDVAERFARAVTEALANIALHAGVREAELVSGRRDGEIRVEVADAGRGFDQHRLPPDRFGVRGSILDTMRSLPNGGAEISSGDRGTRVSLWWRP</sequence>
<keyword evidence="3" id="KW-0808">Transferase</keyword>
<evidence type="ECO:0000256" key="1">
    <source>
        <dbReference type="ARBA" id="ARBA00000085"/>
    </source>
</evidence>
<proteinExistence type="predicted"/>
<dbReference type="InterPro" id="IPR050482">
    <property type="entry name" value="Sensor_HK_TwoCompSys"/>
</dbReference>
<gene>
    <name evidence="7" type="ORF">BN4615_P3344</name>
</gene>
<feature type="transmembrane region" description="Helical" evidence="6">
    <location>
        <begin position="49"/>
        <end position="68"/>
    </location>
</feature>
<dbReference type="EC" id="2.7.13.3" evidence="2"/>
<accession>A0A1M4E4X3</accession>
<dbReference type="GO" id="GO:0000160">
    <property type="term" value="P:phosphorelay signal transduction system"/>
    <property type="evidence" value="ECO:0007669"/>
    <property type="project" value="UniProtKB-KW"/>
</dbReference>
<comment type="catalytic activity">
    <reaction evidence="1">
        <text>ATP + protein L-histidine = ADP + protein N-phospho-L-histidine.</text>
        <dbReference type="EC" id="2.7.13.3"/>
    </reaction>
</comment>
<protein>
    <recommendedName>
        <fullName evidence="2">histidine kinase</fullName>
        <ecNumber evidence="2">2.7.13.3</ecNumber>
    </recommendedName>
</protein>
<feature type="transmembrane region" description="Helical" evidence="6">
    <location>
        <begin position="126"/>
        <end position="146"/>
    </location>
</feature>
<evidence type="ECO:0000256" key="6">
    <source>
        <dbReference type="SAM" id="Phobius"/>
    </source>
</evidence>
<dbReference type="GO" id="GO:0004673">
    <property type="term" value="F:protein histidine kinase activity"/>
    <property type="evidence" value="ECO:0007669"/>
    <property type="project" value="UniProtKB-EC"/>
</dbReference>
<name>A0A1M4E4X3_9ACTN</name>
<organism evidence="7">
    <name type="scientific">Nonomuraea gerenzanensis</name>
    <dbReference type="NCBI Taxonomy" id="93944"/>
    <lineage>
        <taxon>Bacteria</taxon>
        <taxon>Bacillati</taxon>
        <taxon>Actinomycetota</taxon>
        <taxon>Actinomycetes</taxon>
        <taxon>Streptosporangiales</taxon>
        <taxon>Streptosporangiaceae</taxon>
        <taxon>Nonomuraea</taxon>
    </lineage>
</organism>
<reference evidence="7" key="1">
    <citation type="submission" date="2016-04" db="EMBL/GenBank/DDBJ databases">
        <authorList>
            <person name="Evans L.H."/>
            <person name="Alamgir A."/>
            <person name="Owens N."/>
            <person name="Weber N.D."/>
            <person name="Virtaneva K."/>
            <person name="Barbian K."/>
            <person name="Babar A."/>
            <person name="Rosenke K."/>
        </authorList>
    </citation>
    <scope>NUCLEOTIDE SEQUENCE</scope>
    <source>
        <strain evidence="7">Nono1</strain>
    </source>
</reference>
<keyword evidence="6" id="KW-1133">Transmembrane helix</keyword>
<keyword evidence="6" id="KW-0472">Membrane</keyword>
<dbReference type="SUPFAM" id="SSF55874">
    <property type="entry name" value="ATPase domain of HSP90 chaperone/DNA topoisomerase II/histidine kinase"/>
    <property type="match status" value="1"/>
</dbReference>
<feature type="transmembrane region" description="Helical" evidence="6">
    <location>
        <begin position="80"/>
        <end position="97"/>
    </location>
</feature>
<keyword evidence="6" id="KW-0812">Transmembrane</keyword>
<evidence type="ECO:0000256" key="5">
    <source>
        <dbReference type="ARBA" id="ARBA00023012"/>
    </source>
</evidence>
<evidence type="ECO:0000256" key="2">
    <source>
        <dbReference type="ARBA" id="ARBA00012438"/>
    </source>
</evidence>
<keyword evidence="4" id="KW-0418">Kinase</keyword>
<dbReference type="Gene3D" id="3.30.565.10">
    <property type="entry name" value="Histidine kinase-like ATPase, C-terminal domain"/>
    <property type="match status" value="1"/>
</dbReference>
<dbReference type="EMBL" id="LT559118">
    <property type="protein sequence ID" value="SBO93830.1"/>
    <property type="molecule type" value="Genomic_DNA"/>
</dbReference>
<evidence type="ECO:0000256" key="3">
    <source>
        <dbReference type="ARBA" id="ARBA00022679"/>
    </source>
</evidence>
<feature type="transmembrane region" description="Helical" evidence="6">
    <location>
        <begin position="104"/>
        <end position="120"/>
    </location>
</feature>
<dbReference type="AlphaFoldDB" id="A0A1M4E4X3"/>
<evidence type="ECO:0000256" key="4">
    <source>
        <dbReference type="ARBA" id="ARBA00022777"/>
    </source>
</evidence>